<organism evidence="2 3">
    <name type="scientific">Desulforapulum autotrophicum (strain ATCC 43914 / DSM 3382 / VKM B-1955 / HRM2)</name>
    <name type="common">Desulfobacterium autotrophicum</name>
    <dbReference type="NCBI Taxonomy" id="177437"/>
    <lineage>
        <taxon>Bacteria</taxon>
        <taxon>Pseudomonadati</taxon>
        <taxon>Thermodesulfobacteriota</taxon>
        <taxon>Desulfobacteria</taxon>
        <taxon>Desulfobacterales</taxon>
        <taxon>Desulfobacteraceae</taxon>
        <taxon>Desulforapulum</taxon>
    </lineage>
</organism>
<evidence type="ECO:0000259" key="1">
    <source>
        <dbReference type="Pfam" id="PF08241"/>
    </source>
</evidence>
<proteinExistence type="predicted"/>
<gene>
    <name evidence="2" type="ordered locus">HRM2_28870</name>
</gene>
<dbReference type="Proteomes" id="UP000000442">
    <property type="component" value="Chromosome"/>
</dbReference>
<dbReference type="SUPFAM" id="SSF53335">
    <property type="entry name" value="S-adenosyl-L-methionine-dependent methyltransferases"/>
    <property type="match status" value="1"/>
</dbReference>
<evidence type="ECO:0000313" key="2">
    <source>
        <dbReference type="EMBL" id="ACN15975.1"/>
    </source>
</evidence>
<dbReference type="Pfam" id="PF08241">
    <property type="entry name" value="Methyltransf_11"/>
    <property type="match status" value="1"/>
</dbReference>
<evidence type="ECO:0000313" key="3">
    <source>
        <dbReference type="Proteomes" id="UP000000442"/>
    </source>
</evidence>
<accession>C0QJG2</accession>
<dbReference type="GO" id="GO:0008757">
    <property type="term" value="F:S-adenosylmethionine-dependent methyltransferase activity"/>
    <property type="evidence" value="ECO:0007669"/>
    <property type="project" value="InterPro"/>
</dbReference>
<protein>
    <submittedName>
        <fullName evidence="2">SAM-dependent methyltransferase</fullName>
    </submittedName>
</protein>
<dbReference type="AlphaFoldDB" id="C0QJG2"/>
<dbReference type="GO" id="GO:0032259">
    <property type="term" value="P:methylation"/>
    <property type="evidence" value="ECO:0007669"/>
    <property type="project" value="UniProtKB-KW"/>
</dbReference>
<dbReference type="InterPro" id="IPR013216">
    <property type="entry name" value="Methyltransf_11"/>
</dbReference>
<dbReference type="OrthoDB" id="9777830at2"/>
<dbReference type="PANTHER" id="PTHR45036:SF1">
    <property type="entry name" value="METHYLTRANSFERASE LIKE 7A"/>
    <property type="match status" value="1"/>
</dbReference>
<reference evidence="2 3" key="1">
    <citation type="journal article" date="2009" name="Environ. Microbiol.">
        <title>Genome sequence of Desulfobacterium autotrophicum HRM2, a marine sulfate reducer oxidizing organic carbon completely to carbon dioxide.</title>
        <authorList>
            <person name="Strittmatter A.W."/>
            <person name="Liesegang H."/>
            <person name="Rabus R."/>
            <person name="Decker I."/>
            <person name="Amann J."/>
            <person name="Andres S."/>
            <person name="Henne A."/>
            <person name="Fricke W.F."/>
            <person name="Martinez-Arias R."/>
            <person name="Bartels D."/>
            <person name="Goesmann A."/>
            <person name="Krause L."/>
            <person name="Puehler A."/>
            <person name="Klenk H.P."/>
            <person name="Richter M."/>
            <person name="Schuler M."/>
            <person name="Gloeckner F.O."/>
            <person name="Meyerdierks A."/>
            <person name="Gottschalk G."/>
            <person name="Amann R."/>
        </authorList>
    </citation>
    <scope>NUCLEOTIDE SEQUENCE [LARGE SCALE GENOMIC DNA]</scope>
    <source>
        <strain evidence="3">ATCC 43914 / DSM 3382 / HRM2</strain>
    </source>
</reference>
<dbReference type="STRING" id="177437.HRM2_28870"/>
<dbReference type="EMBL" id="CP001087">
    <property type="protein sequence ID" value="ACN15975.1"/>
    <property type="molecule type" value="Genomic_DNA"/>
</dbReference>
<dbReference type="KEGG" id="dat:HRM2_28870"/>
<dbReference type="CDD" id="cd02440">
    <property type="entry name" value="AdoMet_MTases"/>
    <property type="match status" value="1"/>
</dbReference>
<dbReference type="PANTHER" id="PTHR45036">
    <property type="entry name" value="METHYLTRANSFERASE LIKE 7B"/>
    <property type="match status" value="1"/>
</dbReference>
<keyword evidence="2" id="KW-0489">Methyltransferase</keyword>
<sequence length="205" mass="22973">MEFYTKYILPKLINRVCSYKDITMIRRELVPRAKGLTLEIGMGSGLNLPFYDPSRIDLVLGLEPMAKLRQMAEKKALKLPFDVDFIGLSGEDIPLADNSVDTVLITYTLCSIPDAPKALKEMQRVLKPRGELIFCEHGKSPDEHIFKWQNRLNPPWTKISGGCHLNRHISGLIQASGFKIVALDAGYNSPLKLLSYNYKGIAVPG</sequence>
<dbReference type="eggNOG" id="COG2226">
    <property type="taxonomic scope" value="Bacteria"/>
</dbReference>
<dbReference type="HOGENOM" id="CLU_037990_7_4_7"/>
<keyword evidence="2" id="KW-0808">Transferase</keyword>
<keyword evidence="3" id="KW-1185">Reference proteome</keyword>
<dbReference type="InterPro" id="IPR029063">
    <property type="entry name" value="SAM-dependent_MTases_sf"/>
</dbReference>
<name>C0QJG2_DESAH</name>
<feature type="domain" description="Methyltransferase type 11" evidence="1">
    <location>
        <begin position="38"/>
        <end position="134"/>
    </location>
</feature>
<dbReference type="Gene3D" id="3.40.50.150">
    <property type="entry name" value="Vaccinia Virus protein VP39"/>
    <property type="match status" value="1"/>
</dbReference>
<dbReference type="RefSeq" id="WP_015904737.1">
    <property type="nucleotide sequence ID" value="NC_012108.1"/>
</dbReference>
<dbReference type="InterPro" id="IPR052356">
    <property type="entry name" value="Thiol_S-MT"/>
</dbReference>